<evidence type="ECO:0000256" key="5">
    <source>
        <dbReference type="SAM" id="Phobius"/>
    </source>
</evidence>
<evidence type="ECO:0000256" key="1">
    <source>
        <dbReference type="ARBA" id="ARBA00004141"/>
    </source>
</evidence>
<dbReference type="Pfam" id="PF04932">
    <property type="entry name" value="Wzy_C"/>
    <property type="match status" value="1"/>
</dbReference>
<feature type="transmembrane region" description="Helical" evidence="5">
    <location>
        <begin position="110"/>
        <end position="129"/>
    </location>
</feature>
<dbReference type="InterPro" id="IPR051533">
    <property type="entry name" value="WaaL-like"/>
</dbReference>
<organism evidence="7 8">
    <name type="scientific">Microbacterium suwonense</name>
    <dbReference type="NCBI Taxonomy" id="683047"/>
    <lineage>
        <taxon>Bacteria</taxon>
        <taxon>Bacillati</taxon>
        <taxon>Actinomycetota</taxon>
        <taxon>Actinomycetes</taxon>
        <taxon>Micrococcales</taxon>
        <taxon>Microbacteriaceae</taxon>
        <taxon>Microbacterium</taxon>
    </lineage>
</organism>
<feature type="transmembrane region" description="Helical" evidence="5">
    <location>
        <begin position="404"/>
        <end position="421"/>
    </location>
</feature>
<evidence type="ECO:0000313" key="8">
    <source>
        <dbReference type="Proteomes" id="UP001321543"/>
    </source>
</evidence>
<proteinExistence type="predicted"/>
<keyword evidence="8" id="KW-1185">Reference proteome</keyword>
<name>A0ABM8FTC6_9MICO</name>
<comment type="subcellular location">
    <subcellularLocation>
        <location evidence="1">Membrane</location>
        <topology evidence="1">Multi-pass membrane protein</topology>
    </subcellularLocation>
</comment>
<dbReference type="RefSeq" id="WP_286302626.1">
    <property type="nucleotide sequence ID" value="NZ_AP027728.1"/>
</dbReference>
<dbReference type="PANTHER" id="PTHR37422">
    <property type="entry name" value="TEICHURONIC ACID BIOSYNTHESIS PROTEIN TUAE"/>
    <property type="match status" value="1"/>
</dbReference>
<feature type="domain" description="O-antigen ligase-related" evidence="6">
    <location>
        <begin position="233"/>
        <end position="376"/>
    </location>
</feature>
<feature type="transmembrane region" description="Helical" evidence="5">
    <location>
        <begin position="28"/>
        <end position="47"/>
    </location>
</feature>
<evidence type="ECO:0000256" key="4">
    <source>
        <dbReference type="ARBA" id="ARBA00023136"/>
    </source>
</evidence>
<feature type="transmembrane region" description="Helical" evidence="5">
    <location>
        <begin position="275"/>
        <end position="294"/>
    </location>
</feature>
<dbReference type="EMBL" id="AP027728">
    <property type="protein sequence ID" value="BDZ38766.1"/>
    <property type="molecule type" value="Genomic_DNA"/>
</dbReference>
<keyword evidence="4 5" id="KW-0472">Membrane</keyword>
<evidence type="ECO:0000256" key="3">
    <source>
        <dbReference type="ARBA" id="ARBA00022989"/>
    </source>
</evidence>
<feature type="transmembrane region" description="Helical" evidence="5">
    <location>
        <begin position="53"/>
        <end position="72"/>
    </location>
</feature>
<dbReference type="InterPro" id="IPR007016">
    <property type="entry name" value="O-antigen_ligase-rel_domated"/>
</dbReference>
<feature type="transmembrane region" description="Helical" evidence="5">
    <location>
        <begin position="427"/>
        <end position="443"/>
    </location>
</feature>
<accession>A0ABM8FTC6</accession>
<feature type="transmembrane region" description="Helical" evidence="5">
    <location>
        <begin position="248"/>
        <end position="266"/>
    </location>
</feature>
<dbReference type="Proteomes" id="UP001321543">
    <property type="component" value="Chromosome"/>
</dbReference>
<keyword evidence="3 5" id="KW-1133">Transmembrane helix</keyword>
<reference evidence="8" key="1">
    <citation type="journal article" date="2019" name="Int. J. Syst. Evol. Microbiol.">
        <title>The Global Catalogue of Microorganisms (GCM) 10K type strain sequencing project: providing services to taxonomists for standard genome sequencing and annotation.</title>
        <authorList>
            <consortium name="The Broad Institute Genomics Platform"/>
            <consortium name="The Broad Institute Genome Sequencing Center for Infectious Disease"/>
            <person name="Wu L."/>
            <person name="Ma J."/>
        </authorList>
    </citation>
    <scope>NUCLEOTIDE SEQUENCE [LARGE SCALE GENOMIC DNA]</scope>
    <source>
        <strain evidence="8">NBRC 106310</strain>
    </source>
</reference>
<evidence type="ECO:0000256" key="2">
    <source>
        <dbReference type="ARBA" id="ARBA00022692"/>
    </source>
</evidence>
<keyword evidence="2 5" id="KW-0812">Transmembrane</keyword>
<protein>
    <recommendedName>
        <fullName evidence="6">O-antigen ligase-related domain-containing protein</fullName>
    </recommendedName>
</protein>
<sequence>MAVYTKHPVAAPPAAPARETTGHLMVRAYTVLCLFTVFAHTAVYNLVGPVGSVVVIIVLTLGALGIWIPAVVKSRPTRFPWRRLPWVALGYAALALVSVAWSRWPSATLLTWMLLGAVTMTAMLAATMLSWQEIARALSTTLKAILTLSVLIELWVALVLRHPILPNFAEVPPGKIDPHIYWVRGNLFDDGRIQGVVGNAHTLAMMCLFSLIVFGVLYAARVRRRGMLIAWAALAVVLLVKAASTTVYLGIAVLLAVLAAAILARLTETPRARRAVYAACAIVAVGGTTTAVLLRERILELFGKDSDLTGRLEIWQAVWERAITRPVFGNGFSSPWVPWDPAFHDWIMDHGLTVFHAHDMWLDVFLQLGIVGVVLMAIAWLALTWRAWFFAIDRPRWDLDARRPYSAIALLPLLLTTALLFEGLAESAPIMLWGWLLLVLLSFKMKSVPLIGVGIGERTPVISHGPRGSQVRRAP</sequence>
<feature type="transmembrane region" description="Helical" evidence="5">
    <location>
        <begin position="364"/>
        <end position="383"/>
    </location>
</feature>
<feature type="transmembrane region" description="Helical" evidence="5">
    <location>
        <begin position="226"/>
        <end position="242"/>
    </location>
</feature>
<evidence type="ECO:0000259" key="6">
    <source>
        <dbReference type="Pfam" id="PF04932"/>
    </source>
</evidence>
<feature type="transmembrane region" description="Helical" evidence="5">
    <location>
        <begin position="84"/>
        <end position="104"/>
    </location>
</feature>
<feature type="transmembrane region" description="Helical" evidence="5">
    <location>
        <begin position="141"/>
        <end position="160"/>
    </location>
</feature>
<gene>
    <name evidence="7" type="ORF">GCM10025863_13800</name>
</gene>
<feature type="transmembrane region" description="Helical" evidence="5">
    <location>
        <begin position="200"/>
        <end position="219"/>
    </location>
</feature>
<evidence type="ECO:0000313" key="7">
    <source>
        <dbReference type="EMBL" id="BDZ38766.1"/>
    </source>
</evidence>
<dbReference type="PANTHER" id="PTHR37422:SF13">
    <property type="entry name" value="LIPOPOLYSACCHARIDE BIOSYNTHESIS PROTEIN PA4999-RELATED"/>
    <property type="match status" value="1"/>
</dbReference>